<organism evidence="1 2">
    <name type="scientific">Algoriphagus marincola</name>
    <dbReference type="NCBI Taxonomy" id="264027"/>
    <lineage>
        <taxon>Bacteria</taxon>
        <taxon>Pseudomonadati</taxon>
        <taxon>Bacteroidota</taxon>
        <taxon>Cytophagia</taxon>
        <taxon>Cytophagales</taxon>
        <taxon>Cyclobacteriaceae</taxon>
        <taxon>Algoriphagus</taxon>
    </lineage>
</organism>
<evidence type="ECO:0008006" key="3">
    <source>
        <dbReference type="Google" id="ProtNLM"/>
    </source>
</evidence>
<comment type="caution">
    <text evidence="1">The sequence shown here is derived from an EMBL/GenBank/DDBJ whole genome shotgun (WGS) entry which is preliminary data.</text>
</comment>
<dbReference type="PROSITE" id="PS51257">
    <property type="entry name" value="PROKAR_LIPOPROTEIN"/>
    <property type="match status" value="1"/>
</dbReference>
<accession>A0ABS7MZC0</accession>
<keyword evidence="2" id="KW-1185">Reference proteome</keyword>
<sequence>MNLKITTFLSFCLGLFACSYDPCKKVVHDFDLNQPYEQKMDFSNCNLGYVHYQNIRISGELEGTAFVGVFFKIEGKGHYDTLIRSDYYSDSYTFRYEPSGEVTGDLQFEVWLE</sequence>
<evidence type="ECO:0000313" key="1">
    <source>
        <dbReference type="EMBL" id="MBY5949419.1"/>
    </source>
</evidence>
<protein>
    <recommendedName>
        <fullName evidence="3">Lipoprotein</fullName>
    </recommendedName>
</protein>
<name>A0ABS7MZC0_9BACT</name>
<dbReference type="EMBL" id="JAHVHP010000001">
    <property type="protein sequence ID" value="MBY5949419.1"/>
    <property type="molecule type" value="Genomic_DNA"/>
</dbReference>
<dbReference type="RefSeq" id="WP_222582700.1">
    <property type="nucleotide sequence ID" value="NZ_JAHVHP010000001.1"/>
</dbReference>
<gene>
    <name evidence="1" type="ORF">KUV23_00460</name>
</gene>
<evidence type="ECO:0000313" key="2">
    <source>
        <dbReference type="Proteomes" id="UP000766609"/>
    </source>
</evidence>
<reference evidence="1 2" key="1">
    <citation type="submission" date="2021-06" db="EMBL/GenBank/DDBJ databases">
        <title>44 bacteria genomes isolated from Dapeng, Shenzhen.</title>
        <authorList>
            <person name="Zheng W."/>
            <person name="Yu S."/>
            <person name="Huang Y."/>
        </authorList>
    </citation>
    <scope>NUCLEOTIDE SEQUENCE [LARGE SCALE GENOMIC DNA]</scope>
    <source>
        <strain evidence="1 2">DP5N14-6</strain>
    </source>
</reference>
<dbReference type="Proteomes" id="UP000766609">
    <property type="component" value="Unassembled WGS sequence"/>
</dbReference>
<proteinExistence type="predicted"/>